<dbReference type="Proteomes" id="UP001597402">
    <property type="component" value="Unassembled WGS sequence"/>
</dbReference>
<protein>
    <recommendedName>
        <fullName evidence="4">Transposase IS204/IS1001/IS1096/IS1165 family protein</fullName>
    </recommendedName>
</protein>
<comment type="caution">
    <text evidence="2">The sequence shown here is derived from an EMBL/GenBank/DDBJ whole genome shotgun (WGS) entry which is preliminary data.</text>
</comment>
<evidence type="ECO:0008006" key="4">
    <source>
        <dbReference type="Google" id="ProtNLM"/>
    </source>
</evidence>
<proteinExistence type="predicted"/>
<evidence type="ECO:0000256" key="1">
    <source>
        <dbReference type="SAM" id="MobiDB-lite"/>
    </source>
</evidence>
<evidence type="ECO:0000313" key="3">
    <source>
        <dbReference type="Proteomes" id="UP001597402"/>
    </source>
</evidence>
<keyword evidence="3" id="KW-1185">Reference proteome</keyword>
<reference evidence="3" key="1">
    <citation type="journal article" date="2019" name="Int. J. Syst. Evol. Microbiol.">
        <title>The Global Catalogue of Microorganisms (GCM) 10K type strain sequencing project: providing services to taxonomists for standard genome sequencing and annotation.</title>
        <authorList>
            <consortium name="The Broad Institute Genomics Platform"/>
            <consortium name="The Broad Institute Genome Sequencing Center for Infectious Disease"/>
            <person name="Wu L."/>
            <person name="Ma J."/>
        </authorList>
    </citation>
    <scope>NUCLEOTIDE SEQUENCE [LARGE SCALE GENOMIC DNA]</scope>
    <source>
        <strain evidence="3">JCM 3338</strain>
    </source>
</reference>
<gene>
    <name evidence="2" type="ORF">ACFSHS_17120</name>
</gene>
<feature type="region of interest" description="Disordered" evidence="1">
    <location>
        <begin position="123"/>
        <end position="155"/>
    </location>
</feature>
<evidence type="ECO:0000313" key="2">
    <source>
        <dbReference type="EMBL" id="MFD2093286.1"/>
    </source>
</evidence>
<sequence>MITSVEERQAGVGLTPSRWRWRRLEPSAGRPMWQAPAPGQLGEDGATVFVRRFGTAADACPACGRRAELWHAYFALPLPWRLLGPVGIGCSREHAVRAVPDDGSWSYVADVFIWAADEIRAAPQGRSGTRRAPARAVDAPSGPPGSPPSLTWYGG</sequence>
<organism evidence="2 3">
    <name type="scientific">Blastococcus deserti</name>
    <dbReference type="NCBI Taxonomy" id="2259033"/>
    <lineage>
        <taxon>Bacteria</taxon>
        <taxon>Bacillati</taxon>
        <taxon>Actinomycetota</taxon>
        <taxon>Actinomycetes</taxon>
        <taxon>Geodermatophilales</taxon>
        <taxon>Geodermatophilaceae</taxon>
        <taxon>Blastococcus</taxon>
    </lineage>
</organism>
<dbReference type="RefSeq" id="WP_376878661.1">
    <property type="nucleotide sequence ID" value="NZ_JBHUHP010000016.1"/>
</dbReference>
<name>A0ABW4XCY1_9ACTN</name>
<accession>A0ABW4XCY1</accession>
<dbReference type="EMBL" id="JBHUHP010000016">
    <property type="protein sequence ID" value="MFD2093286.1"/>
    <property type="molecule type" value="Genomic_DNA"/>
</dbReference>